<organism evidence="1 2">
    <name type="scientific">Vigna mungo</name>
    <name type="common">Black gram</name>
    <name type="synonym">Phaseolus mungo</name>
    <dbReference type="NCBI Taxonomy" id="3915"/>
    <lineage>
        <taxon>Eukaryota</taxon>
        <taxon>Viridiplantae</taxon>
        <taxon>Streptophyta</taxon>
        <taxon>Embryophyta</taxon>
        <taxon>Tracheophyta</taxon>
        <taxon>Spermatophyta</taxon>
        <taxon>Magnoliopsida</taxon>
        <taxon>eudicotyledons</taxon>
        <taxon>Gunneridae</taxon>
        <taxon>Pentapetalae</taxon>
        <taxon>rosids</taxon>
        <taxon>fabids</taxon>
        <taxon>Fabales</taxon>
        <taxon>Fabaceae</taxon>
        <taxon>Papilionoideae</taxon>
        <taxon>50 kb inversion clade</taxon>
        <taxon>NPAAA clade</taxon>
        <taxon>indigoferoid/millettioid clade</taxon>
        <taxon>Phaseoleae</taxon>
        <taxon>Vigna</taxon>
    </lineage>
</organism>
<evidence type="ECO:0000313" key="2">
    <source>
        <dbReference type="Proteomes" id="UP001374535"/>
    </source>
</evidence>
<protein>
    <submittedName>
        <fullName evidence="1">Uncharacterized protein</fullName>
    </submittedName>
</protein>
<keyword evidence="2" id="KW-1185">Reference proteome</keyword>
<reference evidence="1 2" key="1">
    <citation type="journal article" date="2023" name="Life. Sci Alliance">
        <title>Evolutionary insights into 3D genome organization and epigenetic landscape of Vigna mungo.</title>
        <authorList>
            <person name="Junaid A."/>
            <person name="Singh B."/>
            <person name="Bhatia S."/>
        </authorList>
    </citation>
    <scope>NUCLEOTIDE SEQUENCE [LARGE SCALE GENOMIC DNA]</scope>
    <source>
        <strain evidence="1">Urdbean</strain>
    </source>
</reference>
<feature type="non-terminal residue" evidence="1">
    <location>
        <position position="1"/>
    </location>
</feature>
<proteinExistence type="predicted"/>
<dbReference type="EMBL" id="CP144696">
    <property type="protein sequence ID" value="WVZ11138.1"/>
    <property type="molecule type" value="Genomic_DNA"/>
</dbReference>
<dbReference type="Pfam" id="PF14009">
    <property type="entry name" value="PADRE"/>
    <property type="match status" value="1"/>
</dbReference>
<name>A0AAQ3NMP7_VIGMU</name>
<accession>A0AAQ3NMP7</accession>
<dbReference type="Proteomes" id="UP001374535">
    <property type="component" value="Chromosome 5"/>
</dbReference>
<sequence length="179" mass="20446">VHSLGLVENTDKNPTKNKVRGTKTFLEFGLQTKDPYVRTVRGQQEIYHHAFPASMLMTKYPGMCVARTQVFTAPDHSVLRPEEHLLPGHKYVIISCKKVEKRKRHQQAETKEHNGVVTLEPNIIRSPRGHKPEESHRNVVGGLDVMNRRITLSRIECKVHENDEVKEANGQGGKKVMQR</sequence>
<gene>
    <name evidence="1" type="ORF">V8G54_015668</name>
</gene>
<dbReference type="AlphaFoldDB" id="A0AAQ3NMP7"/>
<dbReference type="InterPro" id="IPR025322">
    <property type="entry name" value="PADRE_dom"/>
</dbReference>
<evidence type="ECO:0000313" key="1">
    <source>
        <dbReference type="EMBL" id="WVZ11138.1"/>
    </source>
</evidence>